<accession>A0A268S327</accession>
<dbReference type="EMBL" id="NPBS01000026">
    <property type="protein sequence ID" value="PAF26899.1"/>
    <property type="molecule type" value="Genomic_DNA"/>
</dbReference>
<evidence type="ECO:0000313" key="8">
    <source>
        <dbReference type="Proteomes" id="UP000216133"/>
    </source>
</evidence>
<sequence length="146" mass="15960">MDILNEEIMAVNVPGTTKEEAINTLANLLKKKNYISDVPSFEKDIYHRESLGQTGIGNFIAIPHGLSESALKNGVAIGKFSNEIPWETLDGKGVRIVCLFCVQAGDGREKEHLKMLAKLAGKLGNDEVVNNILKADTVHELKQAFA</sequence>
<reference evidence="7 8" key="1">
    <citation type="submission" date="2017-07" db="EMBL/GenBank/DDBJ databases">
        <title>Isolation and whole genome analysis of endospore-forming bacteria from heroin.</title>
        <authorList>
            <person name="Kalinowski J."/>
            <person name="Ahrens B."/>
            <person name="Al-Dilaimi A."/>
            <person name="Winkler A."/>
            <person name="Wibberg D."/>
            <person name="Schleenbecker U."/>
            <person name="Ruckert C."/>
            <person name="Wolfel R."/>
            <person name="Grass G."/>
        </authorList>
    </citation>
    <scope>NUCLEOTIDE SEQUENCE [LARGE SCALE GENOMIC DNA]</scope>
    <source>
        <strain evidence="7 8">7523-2</strain>
    </source>
</reference>
<dbReference type="Gene3D" id="3.40.930.10">
    <property type="entry name" value="Mannitol-specific EII, Chain A"/>
    <property type="match status" value="1"/>
</dbReference>
<feature type="domain" description="PTS EIIA type-2" evidence="6">
    <location>
        <begin position="2"/>
        <end position="146"/>
    </location>
</feature>
<keyword evidence="5" id="KW-0598">Phosphotransferase system</keyword>
<dbReference type="InterPro" id="IPR002178">
    <property type="entry name" value="PTS_EIIA_type-2_dom"/>
</dbReference>
<dbReference type="AlphaFoldDB" id="A0A268S327"/>
<dbReference type="InterPro" id="IPR004715">
    <property type="entry name" value="PTS_IIA_fruc"/>
</dbReference>
<dbReference type="SUPFAM" id="SSF55804">
    <property type="entry name" value="Phoshotransferase/anion transport protein"/>
    <property type="match status" value="1"/>
</dbReference>
<dbReference type="Proteomes" id="UP000216133">
    <property type="component" value="Unassembled WGS sequence"/>
</dbReference>
<dbReference type="GO" id="GO:0009401">
    <property type="term" value="P:phosphoenolpyruvate-dependent sugar phosphotransferase system"/>
    <property type="evidence" value="ECO:0007669"/>
    <property type="project" value="UniProtKB-KW"/>
</dbReference>
<dbReference type="CDD" id="cd00211">
    <property type="entry name" value="PTS_IIA_fru"/>
    <property type="match status" value="1"/>
</dbReference>
<dbReference type="Pfam" id="PF00359">
    <property type="entry name" value="PTS_EIIA_2"/>
    <property type="match status" value="1"/>
</dbReference>
<keyword evidence="2" id="KW-0597">Phosphoprotein</keyword>
<dbReference type="GO" id="GO:0016020">
    <property type="term" value="C:membrane"/>
    <property type="evidence" value="ECO:0007669"/>
    <property type="project" value="InterPro"/>
</dbReference>
<dbReference type="PROSITE" id="PS00372">
    <property type="entry name" value="PTS_EIIA_TYPE_2_HIS"/>
    <property type="match status" value="1"/>
</dbReference>
<dbReference type="GeneID" id="86928114"/>
<organism evidence="7 8">
    <name type="scientific">Shouchella clausii</name>
    <name type="common">Alkalihalobacillus clausii</name>
    <dbReference type="NCBI Taxonomy" id="79880"/>
    <lineage>
        <taxon>Bacteria</taxon>
        <taxon>Bacillati</taxon>
        <taxon>Bacillota</taxon>
        <taxon>Bacilli</taxon>
        <taxon>Bacillales</taxon>
        <taxon>Bacillaceae</taxon>
        <taxon>Shouchella</taxon>
    </lineage>
</organism>
<evidence type="ECO:0000256" key="5">
    <source>
        <dbReference type="ARBA" id="ARBA00022683"/>
    </source>
</evidence>
<evidence type="ECO:0000313" key="7">
    <source>
        <dbReference type="EMBL" id="PAF26899.1"/>
    </source>
</evidence>
<name>A0A268S327_SHOCL</name>
<evidence type="ECO:0000256" key="1">
    <source>
        <dbReference type="ARBA" id="ARBA00022448"/>
    </source>
</evidence>
<keyword evidence="4" id="KW-0808">Transferase</keyword>
<gene>
    <name evidence="7" type="ORF">CHH61_06025</name>
</gene>
<keyword evidence="3" id="KW-0762">Sugar transport</keyword>
<keyword evidence="1" id="KW-0813">Transport</keyword>
<evidence type="ECO:0000256" key="2">
    <source>
        <dbReference type="ARBA" id="ARBA00022553"/>
    </source>
</evidence>
<dbReference type="InterPro" id="IPR051541">
    <property type="entry name" value="PTS_SugarTrans_NitroReg"/>
</dbReference>
<dbReference type="NCBIfam" id="TIGR00848">
    <property type="entry name" value="fruA"/>
    <property type="match status" value="1"/>
</dbReference>
<evidence type="ECO:0000256" key="4">
    <source>
        <dbReference type="ARBA" id="ARBA00022679"/>
    </source>
</evidence>
<dbReference type="GO" id="GO:0008982">
    <property type="term" value="F:protein-N(PI)-phosphohistidine-sugar phosphotransferase activity"/>
    <property type="evidence" value="ECO:0007669"/>
    <property type="project" value="InterPro"/>
</dbReference>
<proteinExistence type="predicted"/>
<dbReference type="RefSeq" id="WP_094424778.1">
    <property type="nucleotide sequence ID" value="NZ_CP019985.1"/>
</dbReference>
<evidence type="ECO:0000259" key="6">
    <source>
        <dbReference type="PROSITE" id="PS51094"/>
    </source>
</evidence>
<dbReference type="InterPro" id="IPR016152">
    <property type="entry name" value="PTrfase/Anion_transptr"/>
</dbReference>
<dbReference type="PROSITE" id="PS51094">
    <property type="entry name" value="PTS_EIIA_TYPE_2"/>
    <property type="match status" value="1"/>
</dbReference>
<dbReference type="PANTHER" id="PTHR47738">
    <property type="entry name" value="PTS SYSTEM FRUCTOSE-LIKE EIIA COMPONENT-RELATED"/>
    <property type="match status" value="1"/>
</dbReference>
<comment type="caution">
    <text evidence="7">The sequence shown here is derived from an EMBL/GenBank/DDBJ whole genome shotgun (WGS) entry which is preliminary data.</text>
</comment>
<evidence type="ECO:0000256" key="3">
    <source>
        <dbReference type="ARBA" id="ARBA00022597"/>
    </source>
</evidence>
<protein>
    <recommendedName>
        <fullName evidence="6">PTS EIIA type-2 domain-containing protein</fullName>
    </recommendedName>
</protein>
<dbReference type="PANTHER" id="PTHR47738:SF2">
    <property type="entry name" value="PTS SYSTEM FRUCTOSE-LIKE EIIA COMPONENT"/>
    <property type="match status" value="1"/>
</dbReference>